<dbReference type="EMBL" id="SPQU01000011">
    <property type="protein sequence ID" value="TFV36362.1"/>
    <property type="molecule type" value="Genomic_DNA"/>
</dbReference>
<comment type="caution">
    <text evidence="1">The sequence shown here is derived from an EMBL/GenBank/DDBJ whole genome shotgun (WGS) entry which is preliminary data.</text>
</comment>
<sequence length="140" mass="14873">MVSAGRVLVKRTGASAPHLPSRADQSSSTTLHKLHLRLTKVSALPILKSVQRKDEMSAGGTFQQTWDIPNVGCFGFGFDFRSGLWLRLWCKGMALAEAIGAISSLRALYAGLDGGRSNPGAIIIVDGARVPAPTLVAETK</sequence>
<proteinExistence type="predicted"/>
<evidence type="ECO:0000313" key="1">
    <source>
        <dbReference type="EMBL" id="TFV36362.1"/>
    </source>
</evidence>
<keyword evidence="2" id="KW-1185">Reference proteome</keyword>
<dbReference type="RefSeq" id="WP_135170471.1">
    <property type="nucleotide sequence ID" value="NZ_SPQU01000011.1"/>
</dbReference>
<gene>
    <name evidence="1" type="ORF">E4K66_23990</name>
</gene>
<dbReference type="AlphaFoldDB" id="A0A4Y9L3F6"/>
<organism evidence="1 2">
    <name type="scientific">Bradyrhizobium frederickii</name>
    <dbReference type="NCBI Taxonomy" id="2560054"/>
    <lineage>
        <taxon>Bacteria</taxon>
        <taxon>Pseudomonadati</taxon>
        <taxon>Pseudomonadota</taxon>
        <taxon>Alphaproteobacteria</taxon>
        <taxon>Hyphomicrobiales</taxon>
        <taxon>Nitrobacteraceae</taxon>
        <taxon>Bradyrhizobium</taxon>
    </lineage>
</organism>
<protein>
    <submittedName>
        <fullName evidence="1">Uncharacterized protein</fullName>
    </submittedName>
</protein>
<accession>A0A4Y9L3F6</accession>
<dbReference type="Proteomes" id="UP000298225">
    <property type="component" value="Unassembled WGS sequence"/>
</dbReference>
<name>A0A4Y9L3F6_9BRAD</name>
<reference evidence="1 2" key="1">
    <citation type="submission" date="2019-03" db="EMBL/GenBank/DDBJ databases">
        <title>Bradyrhizobium strains diversity isolated from Chamaecrista fasciculata.</title>
        <authorList>
            <person name="Urquiaga M.C.O."/>
            <person name="Hungria M."/>
            <person name="Delamuta J.R.M."/>
        </authorList>
    </citation>
    <scope>NUCLEOTIDE SEQUENCE [LARGE SCALE GENOMIC DNA]</scope>
    <source>
        <strain evidence="1 2">CNPSo 3424</strain>
    </source>
</reference>
<evidence type="ECO:0000313" key="2">
    <source>
        <dbReference type="Proteomes" id="UP000298225"/>
    </source>
</evidence>